<dbReference type="EMBL" id="JADEYS010000014">
    <property type="protein sequence ID" value="MBE9398349.1"/>
    <property type="molecule type" value="Genomic_DNA"/>
</dbReference>
<evidence type="ECO:0000256" key="1">
    <source>
        <dbReference type="SAM" id="MobiDB-lite"/>
    </source>
</evidence>
<evidence type="ECO:0008006" key="4">
    <source>
        <dbReference type="Google" id="ProtNLM"/>
    </source>
</evidence>
<comment type="caution">
    <text evidence="2">The sequence shown here is derived from an EMBL/GenBank/DDBJ whole genome shotgun (WGS) entry which is preliminary data.</text>
</comment>
<dbReference type="SUPFAM" id="SSF51197">
    <property type="entry name" value="Clavaminate synthase-like"/>
    <property type="match status" value="1"/>
</dbReference>
<name>A0A8J7FEU0_9GAMM</name>
<dbReference type="AlphaFoldDB" id="A0A8J7FEU0"/>
<feature type="region of interest" description="Disordered" evidence="1">
    <location>
        <begin position="248"/>
        <end position="267"/>
    </location>
</feature>
<protein>
    <recommendedName>
        <fullName evidence="4">Phytanoyl-CoA dioxygenase family protein</fullName>
    </recommendedName>
</protein>
<proteinExistence type="predicted"/>
<gene>
    <name evidence="2" type="ORF">IOQ59_13890</name>
</gene>
<sequence>MKIIRTSQPLNDRERNAYLFKGDLILFSRIPAMLELQREMDELIRSHFGDQTSLSDRFQSDPQGFAAEMALLQTSFYKAARMRDLFKDALAQSGMSIQHNYADKLFLRCVPPTRDSNSQFRGSIGQHRDTWGSNIQHQINWWSPIYPISNGNTLTFYPHYWSTPVVNTTADWSFEAFRKARQQAQSISANAQIDYPYAPQAVETVTDEGVNILLDPGDLLCFSSAHLHGSSAEPRSGFRFNLEMRSFGDKDTDRDTPPENVDNAQANPHYHWFNRISDGGKYLR</sequence>
<dbReference type="Gene3D" id="2.60.120.620">
    <property type="entry name" value="q2cbj1_9rhob like domain"/>
    <property type="match status" value="1"/>
</dbReference>
<evidence type="ECO:0000313" key="3">
    <source>
        <dbReference type="Proteomes" id="UP000640333"/>
    </source>
</evidence>
<accession>A0A8J7FEU0</accession>
<evidence type="ECO:0000313" key="2">
    <source>
        <dbReference type="EMBL" id="MBE9398349.1"/>
    </source>
</evidence>
<dbReference type="Proteomes" id="UP000640333">
    <property type="component" value="Unassembled WGS sequence"/>
</dbReference>
<keyword evidence="3" id="KW-1185">Reference proteome</keyword>
<feature type="compositionally biased region" description="Basic and acidic residues" evidence="1">
    <location>
        <begin position="248"/>
        <end position="257"/>
    </location>
</feature>
<organism evidence="2 3">
    <name type="scientific">Pontibacterium sinense</name>
    <dbReference type="NCBI Taxonomy" id="2781979"/>
    <lineage>
        <taxon>Bacteria</taxon>
        <taxon>Pseudomonadati</taxon>
        <taxon>Pseudomonadota</taxon>
        <taxon>Gammaproteobacteria</taxon>
        <taxon>Oceanospirillales</taxon>
        <taxon>Oceanospirillaceae</taxon>
        <taxon>Pontibacterium</taxon>
    </lineage>
</organism>
<dbReference type="RefSeq" id="WP_193953986.1">
    <property type="nucleotide sequence ID" value="NZ_JADEYS010000014.1"/>
</dbReference>
<reference evidence="2" key="1">
    <citation type="submission" date="2020-10" db="EMBL/GenBank/DDBJ databases">
        <title>Bacterium isolated from coastal waters sediment.</title>
        <authorList>
            <person name="Chen R.-J."/>
            <person name="Lu D.-C."/>
            <person name="Zhu K.-L."/>
            <person name="Du Z.-J."/>
        </authorList>
    </citation>
    <scope>NUCLEOTIDE SEQUENCE</scope>
    <source>
        <strain evidence="2">N1Y112</strain>
    </source>
</reference>